<dbReference type="CDD" id="cd02005">
    <property type="entry name" value="TPP_PDC_IPDC"/>
    <property type="match status" value="1"/>
</dbReference>
<dbReference type="InterPro" id="IPR029061">
    <property type="entry name" value="THDP-binding"/>
</dbReference>
<comment type="subunit">
    <text evidence="5">Homotetramer.</text>
</comment>
<feature type="domain" description="Thiamine pyrophosphate enzyme TPP-binding" evidence="12">
    <location>
        <begin position="271"/>
        <end position="395"/>
    </location>
</feature>
<protein>
    <recommendedName>
        <fullName evidence="6">pyruvate decarboxylase</fullName>
        <ecNumber evidence="6">4.1.1.1</ecNumber>
    </recommendedName>
</protein>
<comment type="cofactor">
    <cofactor evidence="3">
        <name>thiamine diphosphate</name>
        <dbReference type="ChEBI" id="CHEBI:58937"/>
    </cofactor>
</comment>
<evidence type="ECO:0000256" key="6">
    <source>
        <dbReference type="ARBA" id="ARBA00013202"/>
    </source>
</evidence>
<dbReference type="InterPro" id="IPR029035">
    <property type="entry name" value="DHS-like_NAD/FAD-binding_dom"/>
</dbReference>
<evidence type="ECO:0000256" key="2">
    <source>
        <dbReference type="ARBA" id="ARBA00001920"/>
    </source>
</evidence>
<evidence type="ECO:0000256" key="3">
    <source>
        <dbReference type="ARBA" id="ARBA00001964"/>
    </source>
</evidence>
<dbReference type="GO" id="GO:0000949">
    <property type="term" value="P:aromatic amino acid family catabolic process to alcohol via Ehrlich pathway"/>
    <property type="evidence" value="ECO:0007669"/>
    <property type="project" value="TreeGrafter"/>
</dbReference>
<dbReference type="GO" id="GO:0046872">
    <property type="term" value="F:metal ion binding"/>
    <property type="evidence" value="ECO:0007669"/>
    <property type="project" value="UniProtKB-KW"/>
</dbReference>
<keyword evidence="10" id="KW-0786">Thiamine pyrophosphate</keyword>
<sequence>MVLPSLASLCHTVMEKLTRDNFLVWKAQLLPHIRAAGMTGYLDGSVKEPAKVLSTEKDVAGKKVIEEVNNYARSYPLPSFHDNATCIGSTDDWIALRQDDHADGCSYLLYNPFSNGSILLALDGIIDKATTVFAVFSIAWLLFAGPIFNDYSSVGYSFLLKKEKAVIVQPDRVTVGNGPAFGCIMMKDFLTELGKRLKKNTTAYENYKRIWVPEGQPPESEPGEPLRVNVLFKHIQKMLTGDSAVIAETGDSWFNCQKLKLPDGCGYEFQMQYGSIGWSVGALLGYAQGATDKRVIACIGDGSFQVTAQDVSTMLRCGQNSIIFLINNGGYTIEVEIHDGPYNVIKNWNYTGLVDAIHNGEGNCWTTKVTCEEELTAAIETATGDKKDCLCFIEVVAHKDDTSKELLEWGSRVSAANSRPPNPQ</sequence>
<evidence type="ECO:0000256" key="1">
    <source>
        <dbReference type="ARBA" id="ARBA00001041"/>
    </source>
</evidence>
<reference evidence="13" key="1">
    <citation type="submission" date="2015-06" db="UniProtKB">
        <authorList>
            <consortium name="EnsemblPlants"/>
        </authorList>
    </citation>
    <scope>IDENTIFICATION</scope>
</reference>
<evidence type="ECO:0000256" key="11">
    <source>
        <dbReference type="ARBA" id="ARBA00023239"/>
    </source>
</evidence>
<dbReference type="GO" id="GO:0005829">
    <property type="term" value="C:cytosol"/>
    <property type="evidence" value="ECO:0007669"/>
    <property type="project" value="TreeGrafter"/>
</dbReference>
<dbReference type="SUPFAM" id="SSF52518">
    <property type="entry name" value="Thiamin diphosphate-binding fold (THDP-binding)"/>
    <property type="match status" value="1"/>
</dbReference>
<keyword evidence="8" id="KW-0210">Decarboxylase</keyword>
<name>M8B9R4_AEGTA</name>
<dbReference type="InterPro" id="IPR012110">
    <property type="entry name" value="PDC/IPDC-like"/>
</dbReference>
<dbReference type="PANTHER" id="PTHR43452:SF5">
    <property type="entry name" value="PYRUVATE DECARBOXYLASE 3"/>
    <property type="match status" value="1"/>
</dbReference>
<dbReference type="AlphaFoldDB" id="M8B9R4"/>
<evidence type="ECO:0000256" key="5">
    <source>
        <dbReference type="ARBA" id="ARBA00011881"/>
    </source>
</evidence>
<evidence type="ECO:0000313" key="13">
    <source>
        <dbReference type="EnsemblPlants" id="EMT10365"/>
    </source>
</evidence>
<dbReference type="EnsemblPlants" id="EMT10365">
    <property type="protein sequence ID" value="EMT10365"/>
    <property type="gene ID" value="F775_10544"/>
</dbReference>
<dbReference type="GO" id="GO:0030976">
    <property type="term" value="F:thiamine pyrophosphate binding"/>
    <property type="evidence" value="ECO:0007669"/>
    <property type="project" value="InterPro"/>
</dbReference>
<dbReference type="SUPFAM" id="SSF52467">
    <property type="entry name" value="DHS-like NAD/FAD-binding domain"/>
    <property type="match status" value="1"/>
</dbReference>
<comment type="similarity">
    <text evidence="4">Belongs to the TPP enzyme family.</text>
</comment>
<evidence type="ECO:0000256" key="9">
    <source>
        <dbReference type="ARBA" id="ARBA00022842"/>
    </source>
</evidence>
<keyword evidence="11" id="KW-0456">Lyase</keyword>
<dbReference type="Gene3D" id="3.40.50.1220">
    <property type="entry name" value="TPP-binding domain"/>
    <property type="match status" value="1"/>
</dbReference>
<evidence type="ECO:0000256" key="10">
    <source>
        <dbReference type="ARBA" id="ARBA00023052"/>
    </source>
</evidence>
<dbReference type="EC" id="4.1.1.1" evidence="6"/>
<accession>M8B9R4</accession>
<evidence type="ECO:0000259" key="12">
    <source>
        <dbReference type="Pfam" id="PF02775"/>
    </source>
</evidence>
<evidence type="ECO:0000256" key="8">
    <source>
        <dbReference type="ARBA" id="ARBA00022793"/>
    </source>
</evidence>
<dbReference type="FunFam" id="3.40.50.970:FF:000021">
    <property type="entry name" value="Pyruvate decarboxylase 1"/>
    <property type="match status" value="1"/>
</dbReference>
<keyword evidence="9" id="KW-0460">Magnesium</keyword>
<dbReference type="GO" id="GO:0004737">
    <property type="term" value="F:pyruvate decarboxylase activity"/>
    <property type="evidence" value="ECO:0007669"/>
    <property type="project" value="UniProtKB-EC"/>
</dbReference>
<proteinExistence type="inferred from homology"/>
<evidence type="ECO:0000256" key="7">
    <source>
        <dbReference type="ARBA" id="ARBA00022723"/>
    </source>
</evidence>
<dbReference type="Gene3D" id="3.40.50.970">
    <property type="match status" value="1"/>
</dbReference>
<evidence type="ECO:0000256" key="4">
    <source>
        <dbReference type="ARBA" id="ARBA00007812"/>
    </source>
</evidence>
<keyword evidence="7" id="KW-0479">Metal-binding</keyword>
<organism evidence="13">
    <name type="scientific">Aegilops tauschii</name>
    <name type="common">Tausch's goatgrass</name>
    <name type="synonym">Aegilops squarrosa</name>
    <dbReference type="NCBI Taxonomy" id="37682"/>
    <lineage>
        <taxon>Eukaryota</taxon>
        <taxon>Viridiplantae</taxon>
        <taxon>Streptophyta</taxon>
        <taxon>Embryophyta</taxon>
        <taxon>Tracheophyta</taxon>
        <taxon>Spermatophyta</taxon>
        <taxon>Magnoliopsida</taxon>
        <taxon>Liliopsida</taxon>
        <taxon>Poales</taxon>
        <taxon>Poaceae</taxon>
        <taxon>BOP clade</taxon>
        <taxon>Pooideae</taxon>
        <taxon>Triticodae</taxon>
        <taxon>Triticeae</taxon>
        <taxon>Triticinae</taxon>
        <taxon>Aegilops</taxon>
    </lineage>
</organism>
<dbReference type="Pfam" id="PF02775">
    <property type="entry name" value="TPP_enzyme_C"/>
    <property type="match status" value="1"/>
</dbReference>
<dbReference type="PANTHER" id="PTHR43452">
    <property type="entry name" value="PYRUVATE DECARBOXYLASE"/>
    <property type="match status" value="1"/>
</dbReference>
<dbReference type="InterPro" id="IPR011766">
    <property type="entry name" value="TPP_enzyme_TPP-bd"/>
</dbReference>
<comment type="catalytic activity">
    <reaction evidence="1">
        <text>a 2-oxocarboxylate + H(+) = an aldehyde + CO2</text>
        <dbReference type="Rhea" id="RHEA:11628"/>
        <dbReference type="ChEBI" id="CHEBI:15378"/>
        <dbReference type="ChEBI" id="CHEBI:16526"/>
        <dbReference type="ChEBI" id="CHEBI:17478"/>
        <dbReference type="ChEBI" id="CHEBI:35179"/>
        <dbReference type="EC" id="4.1.1.1"/>
    </reaction>
</comment>
<dbReference type="InterPro" id="IPR047214">
    <property type="entry name" value="TPP_PDC_IPDC"/>
</dbReference>
<comment type="cofactor">
    <cofactor evidence="2">
        <name>a metal cation</name>
        <dbReference type="ChEBI" id="CHEBI:25213"/>
    </cofactor>
</comment>